<feature type="region of interest" description="Disordered" evidence="4">
    <location>
        <begin position="176"/>
        <end position="215"/>
    </location>
</feature>
<comment type="caution">
    <text evidence="6">The sequence shown here is derived from an EMBL/GenBank/DDBJ whole genome shotgun (WGS) entry which is preliminary data.</text>
</comment>
<dbReference type="AlphaFoldDB" id="E6QTW1"/>
<dbReference type="InterPro" id="IPR011662">
    <property type="entry name" value="Secretin/TonB_short_N"/>
</dbReference>
<proteinExistence type="predicted"/>
<dbReference type="InterPro" id="IPR013358">
    <property type="entry name" value="Pilus_biogenesis_MshL"/>
</dbReference>
<accession>E6QTW1</accession>
<protein>
    <submittedName>
        <fullName evidence="6">Putative Type II secretory pathway, component HofQ</fullName>
    </submittedName>
</protein>
<dbReference type="SMART" id="SM00965">
    <property type="entry name" value="STN"/>
    <property type="match status" value="1"/>
</dbReference>
<evidence type="ECO:0000313" key="6">
    <source>
        <dbReference type="EMBL" id="CBI10683.1"/>
    </source>
</evidence>
<evidence type="ECO:0000256" key="1">
    <source>
        <dbReference type="ARBA" id="ARBA00022448"/>
    </source>
</evidence>
<evidence type="ECO:0000256" key="3">
    <source>
        <dbReference type="ARBA" id="ARBA00023237"/>
    </source>
</evidence>
<reference evidence="6" key="1">
    <citation type="submission" date="2009-10" db="EMBL/GenBank/DDBJ databases">
        <title>Diversity of trophic interactions inside an arsenic-rich microbial ecosystem.</title>
        <authorList>
            <person name="Bertin P.N."/>
            <person name="Heinrich-Salmeron A."/>
            <person name="Pelletier E."/>
            <person name="Goulhen-Chollet F."/>
            <person name="Arsene-Ploetze F."/>
            <person name="Gallien S."/>
            <person name="Calteau A."/>
            <person name="Vallenet D."/>
            <person name="Casiot C."/>
            <person name="Chane-Woon-Ming B."/>
            <person name="Giloteaux L."/>
            <person name="Barakat M."/>
            <person name="Bonnefoy V."/>
            <person name="Bruneel O."/>
            <person name="Chandler M."/>
            <person name="Cleiss J."/>
            <person name="Duran R."/>
            <person name="Elbaz-Poulichet F."/>
            <person name="Fonknechten N."/>
            <person name="Lauga B."/>
            <person name="Mornico D."/>
            <person name="Ortet P."/>
            <person name="Schaeffer C."/>
            <person name="Siguier P."/>
            <person name="Alexander Thil Smith A."/>
            <person name="Van Dorsselaer A."/>
            <person name="Weissenbach J."/>
            <person name="Medigue C."/>
            <person name="Le Paslier D."/>
        </authorList>
    </citation>
    <scope>NUCLEOTIDE SEQUENCE</scope>
</reference>
<feature type="compositionally biased region" description="Low complexity" evidence="4">
    <location>
        <begin position="176"/>
        <end position="190"/>
    </location>
</feature>
<keyword evidence="3" id="KW-0998">Cell outer membrane</keyword>
<evidence type="ECO:0000256" key="4">
    <source>
        <dbReference type="SAM" id="MobiDB-lite"/>
    </source>
</evidence>
<dbReference type="Pfam" id="PF00263">
    <property type="entry name" value="Secretin"/>
    <property type="match status" value="1"/>
</dbReference>
<evidence type="ECO:0000256" key="2">
    <source>
        <dbReference type="ARBA" id="ARBA00023136"/>
    </source>
</evidence>
<dbReference type="PANTHER" id="PTHR30332">
    <property type="entry name" value="PROBABLE GENERAL SECRETION PATHWAY PROTEIN D"/>
    <property type="match status" value="1"/>
</dbReference>
<dbReference type="GO" id="GO:0019867">
    <property type="term" value="C:outer membrane"/>
    <property type="evidence" value="ECO:0007669"/>
    <property type="project" value="InterPro"/>
</dbReference>
<keyword evidence="1" id="KW-0813">Transport</keyword>
<dbReference type="PANTHER" id="PTHR30332:SF17">
    <property type="entry name" value="TYPE IV PILIATION SYSTEM PROTEIN DR_0774-RELATED"/>
    <property type="match status" value="1"/>
</dbReference>
<sequence length="577" mass="61787">MHTPPHSVIKHVLSVLAGLAVLGLNGCSTVQPPHDNTQAQINKELDSAIKNQVPVAQPGEIDKALLPPLQITLPELTHAVEPRFDLVINNAPVAQVFMGIVSGTRYSMLIPPDLSGNISVSLKNVSVPETLDAIRELYGYDYKIEGNRIFIQPMTMQTHVFKLNYISAERKGSSDIRVTSSSVSDSQPSQNNGVPNAVPMPTTTPTGGKSVQTSKINTTTDNDFWVALSDSLKEIIGNKEGRKAIVNPQSGVVLIHAMPNEIRQVENYLKAMQLSVDRQVMLEAKIIQVQLNDSYQTGINWAAFNHAGQSTFSVGGDPASLGVPGGAPVAGSTLGSLFTAGMATHPGFTTTAGLLNVAAQSNNFAALLNFLSTQGRTRVLSSPRIATMNNQMAILKVGTDDFFVTNVTSTVTGVSTTTTTATPNVTLQPFFSGIALDVMPEISEDGEITLHIHPSVSNVVEKDTVINLGQSLGTLTLPLASSTISETDSVVRVQDGSIVAIGGLMTESSNDDKVEIPGVGGVPVLGTLFRHTNRITQKSELVILLKTTVVQDNSDWTQDVLRSRQQMRRIQPDDEDQ</sequence>
<dbReference type="EMBL" id="CABR01000101">
    <property type="protein sequence ID" value="CBI10683.1"/>
    <property type="molecule type" value="Genomic_DNA"/>
</dbReference>
<dbReference type="Gene3D" id="3.30.1370.130">
    <property type="match status" value="1"/>
</dbReference>
<dbReference type="Pfam" id="PF07655">
    <property type="entry name" value="Secretin_N_2"/>
    <property type="match status" value="1"/>
</dbReference>
<dbReference type="Pfam" id="PF07660">
    <property type="entry name" value="STN"/>
    <property type="match status" value="1"/>
</dbReference>
<dbReference type="InterPro" id="IPR001775">
    <property type="entry name" value="GspD/PilQ"/>
</dbReference>
<dbReference type="NCBIfam" id="TIGR02519">
    <property type="entry name" value="pilus_MshL"/>
    <property type="match status" value="1"/>
</dbReference>
<dbReference type="GO" id="GO:0015627">
    <property type="term" value="C:type II protein secretion system complex"/>
    <property type="evidence" value="ECO:0007669"/>
    <property type="project" value="TreeGrafter"/>
</dbReference>
<dbReference type="InterPro" id="IPR011514">
    <property type="entry name" value="Secretin_N_2"/>
</dbReference>
<evidence type="ECO:0000259" key="5">
    <source>
        <dbReference type="SMART" id="SM00965"/>
    </source>
</evidence>
<feature type="compositionally biased region" description="Polar residues" evidence="4">
    <location>
        <begin position="201"/>
        <end position="215"/>
    </location>
</feature>
<dbReference type="InterPro" id="IPR050810">
    <property type="entry name" value="Bact_Secretion_Sys_Channel"/>
</dbReference>
<keyword evidence="2" id="KW-0472">Membrane</keyword>
<name>E6QTW1_9ZZZZ</name>
<dbReference type="InterPro" id="IPR004846">
    <property type="entry name" value="T2SS/T3SS_dom"/>
</dbReference>
<feature type="domain" description="Secretin/TonB short N-terminal" evidence="5">
    <location>
        <begin position="106"/>
        <end position="154"/>
    </location>
</feature>
<dbReference type="GO" id="GO:0009297">
    <property type="term" value="P:pilus assembly"/>
    <property type="evidence" value="ECO:0007669"/>
    <property type="project" value="InterPro"/>
</dbReference>
<gene>
    <name evidence="6" type="ORF">CARN7_1478</name>
</gene>
<dbReference type="GO" id="GO:0009306">
    <property type="term" value="P:protein secretion"/>
    <property type="evidence" value="ECO:0007669"/>
    <property type="project" value="InterPro"/>
</dbReference>
<dbReference type="PRINTS" id="PR00811">
    <property type="entry name" value="BCTERIALGSPD"/>
</dbReference>
<organism evidence="6">
    <name type="scientific">mine drainage metagenome</name>
    <dbReference type="NCBI Taxonomy" id="410659"/>
    <lineage>
        <taxon>unclassified sequences</taxon>
        <taxon>metagenomes</taxon>
        <taxon>ecological metagenomes</taxon>
    </lineage>
</organism>